<evidence type="ECO:0000313" key="2">
    <source>
        <dbReference type="Proteomes" id="UP000736672"/>
    </source>
</evidence>
<comment type="caution">
    <text evidence="1">The sequence shown here is derived from an EMBL/GenBank/DDBJ whole genome shotgun (WGS) entry which is preliminary data.</text>
</comment>
<dbReference type="EMBL" id="JAGTJS010000009">
    <property type="protein sequence ID" value="KAH7258816.1"/>
    <property type="molecule type" value="Genomic_DNA"/>
</dbReference>
<accession>A0A9P9HKB1</accession>
<proteinExistence type="predicted"/>
<protein>
    <submittedName>
        <fullName evidence="1">Uncharacterized protein</fullName>
    </submittedName>
</protein>
<keyword evidence="2" id="KW-1185">Reference proteome</keyword>
<sequence length="102" mass="11291">MRRAVSKTEGTFLNDLFLAMPVNYVLQSTWREFPFYDIEWGAALDGRMMALRPVAVGVSLNADFISLSKSNGSLTDPAPVKDSSILSSLIQRAFLYNSSPVE</sequence>
<dbReference type="AlphaFoldDB" id="A0A9P9HKB1"/>
<reference evidence="1" key="1">
    <citation type="journal article" date="2021" name="Nat. Commun.">
        <title>Genetic determinants of endophytism in the Arabidopsis root mycobiome.</title>
        <authorList>
            <person name="Mesny F."/>
            <person name="Miyauchi S."/>
            <person name="Thiergart T."/>
            <person name="Pickel B."/>
            <person name="Atanasova L."/>
            <person name="Karlsson M."/>
            <person name="Huettel B."/>
            <person name="Barry K.W."/>
            <person name="Haridas S."/>
            <person name="Chen C."/>
            <person name="Bauer D."/>
            <person name="Andreopoulos W."/>
            <person name="Pangilinan J."/>
            <person name="LaButti K."/>
            <person name="Riley R."/>
            <person name="Lipzen A."/>
            <person name="Clum A."/>
            <person name="Drula E."/>
            <person name="Henrissat B."/>
            <person name="Kohler A."/>
            <person name="Grigoriev I.V."/>
            <person name="Martin F.M."/>
            <person name="Hacquard S."/>
        </authorList>
    </citation>
    <scope>NUCLEOTIDE SEQUENCE</scope>
    <source>
        <strain evidence="1">FSSC 5 MPI-SDFR-AT-0091</strain>
    </source>
</reference>
<evidence type="ECO:0000313" key="1">
    <source>
        <dbReference type="EMBL" id="KAH7258816.1"/>
    </source>
</evidence>
<dbReference type="Proteomes" id="UP000736672">
    <property type="component" value="Unassembled WGS sequence"/>
</dbReference>
<dbReference type="OrthoDB" id="1862401at2759"/>
<name>A0A9P9HKB1_FUSSL</name>
<organism evidence="1 2">
    <name type="scientific">Fusarium solani</name>
    <name type="common">Filamentous fungus</name>
    <dbReference type="NCBI Taxonomy" id="169388"/>
    <lineage>
        <taxon>Eukaryota</taxon>
        <taxon>Fungi</taxon>
        <taxon>Dikarya</taxon>
        <taxon>Ascomycota</taxon>
        <taxon>Pezizomycotina</taxon>
        <taxon>Sordariomycetes</taxon>
        <taxon>Hypocreomycetidae</taxon>
        <taxon>Hypocreales</taxon>
        <taxon>Nectriaceae</taxon>
        <taxon>Fusarium</taxon>
        <taxon>Fusarium solani species complex</taxon>
    </lineage>
</organism>
<gene>
    <name evidence="1" type="ORF">B0J15DRAFT_466062</name>
</gene>